<gene>
    <name evidence="2" type="ORF">MA16_Dca025270</name>
</gene>
<dbReference type="Proteomes" id="UP000233837">
    <property type="component" value="Unassembled WGS sequence"/>
</dbReference>
<dbReference type="AlphaFoldDB" id="A0A2I0WZ97"/>
<proteinExistence type="predicted"/>
<protein>
    <submittedName>
        <fullName evidence="2">Uncharacterized protein</fullName>
    </submittedName>
</protein>
<sequence length="78" mass="8278">MASLKAEKPACTTQVPVGQPNKELPKATDVKPKALSTRPATKVEQKPRAPTKVQSCDSSASSPLVPLSILKNADDSFF</sequence>
<organism evidence="2 3">
    <name type="scientific">Dendrobium catenatum</name>
    <dbReference type="NCBI Taxonomy" id="906689"/>
    <lineage>
        <taxon>Eukaryota</taxon>
        <taxon>Viridiplantae</taxon>
        <taxon>Streptophyta</taxon>
        <taxon>Embryophyta</taxon>
        <taxon>Tracheophyta</taxon>
        <taxon>Spermatophyta</taxon>
        <taxon>Magnoliopsida</taxon>
        <taxon>Liliopsida</taxon>
        <taxon>Asparagales</taxon>
        <taxon>Orchidaceae</taxon>
        <taxon>Epidendroideae</taxon>
        <taxon>Malaxideae</taxon>
        <taxon>Dendrobiinae</taxon>
        <taxon>Dendrobium</taxon>
    </lineage>
</organism>
<feature type="compositionally biased region" description="Polar residues" evidence="1">
    <location>
        <begin position="52"/>
        <end position="62"/>
    </location>
</feature>
<reference evidence="2 3" key="2">
    <citation type="journal article" date="2017" name="Nature">
        <title>The Apostasia genome and the evolution of orchids.</title>
        <authorList>
            <person name="Zhang G.Q."/>
            <person name="Liu K.W."/>
            <person name="Li Z."/>
            <person name="Lohaus R."/>
            <person name="Hsiao Y.Y."/>
            <person name="Niu S.C."/>
            <person name="Wang J.Y."/>
            <person name="Lin Y.C."/>
            <person name="Xu Q."/>
            <person name="Chen L.J."/>
            <person name="Yoshida K."/>
            <person name="Fujiwara S."/>
            <person name="Wang Z.W."/>
            <person name="Zhang Y.Q."/>
            <person name="Mitsuda N."/>
            <person name="Wang M."/>
            <person name="Liu G.H."/>
            <person name="Pecoraro L."/>
            <person name="Huang H.X."/>
            <person name="Xiao X.J."/>
            <person name="Lin M."/>
            <person name="Wu X.Y."/>
            <person name="Wu W.L."/>
            <person name="Chen Y.Y."/>
            <person name="Chang S.B."/>
            <person name="Sakamoto S."/>
            <person name="Ohme-Takagi M."/>
            <person name="Yagi M."/>
            <person name="Zeng S.J."/>
            <person name="Shen C.Y."/>
            <person name="Yeh C.M."/>
            <person name="Luo Y.B."/>
            <person name="Tsai W.C."/>
            <person name="Van de Peer Y."/>
            <person name="Liu Z.J."/>
        </authorList>
    </citation>
    <scope>NUCLEOTIDE SEQUENCE [LARGE SCALE GENOMIC DNA]</scope>
    <source>
        <tissue evidence="2">The whole plant</tissue>
    </source>
</reference>
<evidence type="ECO:0000256" key="1">
    <source>
        <dbReference type="SAM" id="MobiDB-lite"/>
    </source>
</evidence>
<evidence type="ECO:0000313" key="2">
    <source>
        <dbReference type="EMBL" id="PKU80990.1"/>
    </source>
</evidence>
<name>A0A2I0WZ97_9ASPA</name>
<feature type="compositionally biased region" description="Basic and acidic residues" evidence="1">
    <location>
        <begin position="23"/>
        <end position="32"/>
    </location>
</feature>
<evidence type="ECO:0000313" key="3">
    <source>
        <dbReference type="Proteomes" id="UP000233837"/>
    </source>
</evidence>
<feature type="region of interest" description="Disordered" evidence="1">
    <location>
        <begin position="1"/>
        <end position="65"/>
    </location>
</feature>
<accession>A0A2I0WZ97</accession>
<reference evidence="2 3" key="1">
    <citation type="journal article" date="2016" name="Sci. Rep.">
        <title>The Dendrobium catenatum Lindl. genome sequence provides insights into polysaccharide synthase, floral development and adaptive evolution.</title>
        <authorList>
            <person name="Zhang G.Q."/>
            <person name="Xu Q."/>
            <person name="Bian C."/>
            <person name="Tsai W.C."/>
            <person name="Yeh C.M."/>
            <person name="Liu K.W."/>
            <person name="Yoshida K."/>
            <person name="Zhang L.S."/>
            <person name="Chang S.B."/>
            <person name="Chen F."/>
            <person name="Shi Y."/>
            <person name="Su Y.Y."/>
            <person name="Zhang Y.Q."/>
            <person name="Chen L.J."/>
            <person name="Yin Y."/>
            <person name="Lin M."/>
            <person name="Huang H."/>
            <person name="Deng H."/>
            <person name="Wang Z.W."/>
            <person name="Zhu S.L."/>
            <person name="Zhao X."/>
            <person name="Deng C."/>
            <person name="Niu S.C."/>
            <person name="Huang J."/>
            <person name="Wang M."/>
            <person name="Liu G.H."/>
            <person name="Yang H.J."/>
            <person name="Xiao X.J."/>
            <person name="Hsiao Y.Y."/>
            <person name="Wu W.L."/>
            <person name="Chen Y.Y."/>
            <person name="Mitsuda N."/>
            <person name="Ohme-Takagi M."/>
            <person name="Luo Y.B."/>
            <person name="Van de Peer Y."/>
            <person name="Liu Z.J."/>
        </authorList>
    </citation>
    <scope>NUCLEOTIDE SEQUENCE [LARGE SCALE GENOMIC DNA]</scope>
    <source>
        <tissue evidence="2">The whole plant</tissue>
    </source>
</reference>
<dbReference type="EMBL" id="KZ502303">
    <property type="protein sequence ID" value="PKU80990.1"/>
    <property type="molecule type" value="Genomic_DNA"/>
</dbReference>
<keyword evidence="3" id="KW-1185">Reference proteome</keyword>